<evidence type="ECO:0000313" key="3">
    <source>
        <dbReference type="Proteomes" id="UP000006906"/>
    </source>
</evidence>
<dbReference type="KEGG" id="cre:CHLRE_07g348100v5"/>
<organism evidence="2 3">
    <name type="scientific">Chlamydomonas reinhardtii</name>
    <name type="common">Chlamydomonas smithii</name>
    <dbReference type="NCBI Taxonomy" id="3055"/>
    <lineage>
        <taxon>Eukaryota</taxon>
        <taxon>Viridiplantae</taxon>
        <taxon>Chlorophyta</taxon>
        <taxon>core chlorophytes</taxon>
        <taxon>Chlorophyceae</taxon>
        <taxon>CS clade</taxon>
        <taxon>Chlamydomonadales</taxon>
        <taxon>Chlamydomonadaceae</taxon>
        <taxon>Chlamydomonas</taxon>
    </lineage>
</organism>
<dbReference type="OrthoDB" id="1891930at2759"/>
<evidence type="ECO:0000313" key="2">
    <source>
        <dbReference type="EMBL" id="PNW81246.1"/>
    </source>
</evidence>
<gene>
    <name evidence="2" type="ORF">CHLRE_07g348100v5</name>
</gene>
<dbReference type="RefSeq" id="XP_001692571.2">
    <property type="nucleotide sequence ID" value="XM_001692519.2"/>
</dbReference>
<dbReference type="GeneID" id="5718040"/>
<accession>A0A2K3DL36</accession>
<sequence>MPPRGQPPGFASSPQDNVVALEPGAGPGPSSHATHRPQHTTRGPAHPLSTSTAQSAPTGVFVDAVTGRHASTSAADLLAKRRLTWDKHYGWTYDAWVDDPARYALAGANGRFSLPALARGFTVTVAQAAGSAALFVQQHRHLLQPLQQQLAGLGRAADGEASSLSGA</sequence>
<proteinExistence type="predicted"/>
<feature type="region of interest" description="Disordered" evidence="1">
    <location>
        <begin position="1"/>
        <end position="55"/>
    </location>
</feature>
<dbReference type="InParanoid" id="A0A2K3DL36"/>
<name>A0A2K3DL36_CHLRE</name>
<dbReference type="Gramene" id="PNW81246">
    <property type="protein sequence ID" value="PNW81246"/>
    <property type="gene ID" value="CHLRE_07g348100v5"/>
</dbReference>
<keyword evidence="3" id="KW-1185">Reference proteome</keyword>
<reference evidence="2 3" key="1">
    <citation type="journal article" date="2007" name="Science">
        <title>The Chlamydomonas genome reveals the evolution of key animal and plant functions.</title>
        <authorList>
            <person name="Merchant S.S."/>
            <person name="Prochnik S.E."/>
            <person name="Vallon O."/>
            <person name="Harris E.H."/>
            <person name="Karpowicz S.J."/>
            <person name="Witman G.B."/>
            <person name="Terry A."/>
            <person name="Salamov A."/>
            <person name="Fritz-Laylin L.K."/>
            <person name="Marechal-Drouard L."/>
            <person name="Marshall W.F."/>
            <person name="Qu L.H."/>
            <person name="Nelson D.R."/>
            <person name="Sanderfoot A.A."/>
            <person name="Spalding M.H."/>
            <person name="Kapitonov V.V."/>
            <person name="Ren Q."/>
            <person name="Ferris P."/>
            <person name="Lindquist E."/>
            <person name="Shapiro H."/>
            <person name="Lucas S.M."/>
            <person name="Grimwood J."/>
            <person name="Schmutz J."/>
            <person name="Cardol P."/>
            <person name="Cerutti H."/>
            <person name="Chanfreau G."/>
            <person name="Chen C.L."/>
            <person name="Cognat V."/>
            <person name="Croft M.T."/>
            <person name="Dent R."/>
            <person name="Dutcher S."/>
            <person name="Fernandez E."/>
            <person name="Fukuzawa H."/>
            <person name="Gonzalez-Ballester D."/>
            <person name="Gonzalez-Halphen D."/>
            <person name="Hallmann A."/>
            <person name="Hanikenne M."/>
            <person name="Hippler M."/>
            <person name="Inwood W."/>
            <person name="Jabbari K."/>
            <person name="Kalanon M."/>
            <person name="Kuras R."/>
            <person name="Lefebvre P.A."/>
            <person name="Lemaire S.D."/>
            <person name="Lobanov A.V."/>
            <person name="Lohr M."/>
            <person name="Manuell A."/>
            <person name="Meier I."/>
            <person name="Mets L."/>
            <person name="Mittag M."/>
            <person name="Mittelmeier T."/>
            <person name="Moroney J.V."/>
            <person name="Moseley J."/>
            <person name="Napoli C."/>
            <person name="Nedelcu A.M."/>
            <person name="Niyogi K."/>
            <person name="Novoselov S.V."/>
            <person name="Paulsen I.T."/>
            <person name="Pazour G."/>
            <person name="Purton S."/>
            <person name="Ral J.P."/>
            <person name="Riano-Pachon D.M."/>
            <person name="Riekhof W."/>
            <person name="Rymarquis L."/>
            <person name="Schroda M."/>
            <person name="Stern D."/>
            <person name="Umen J."/>
            <person name="Willows R."/>
            <person name="Wilson N."/>
            <person name="Zimmer S.L."/>
            <person name="Allmer J."/>
            <person name="Balk J."/>
            <person name="Bisova K."/>
            <person name="Chen C.J."/>
            <person name="Elias M."/>
            <person name="Gendler K."/>
            <person name="Hauser C."/>
            <person name="Lamb M.R."/>
            <person name="Ledford H."/>
            <person name="Long J.C."/>
            <person name="Minagawa J."/>
            <person name="Page M.D."/>
            <person name="Pan J."/>
            <person name="Pootakham W."/>
            <person name="Roje S."/>
            <person name="Rose A."/>
            <person name="Stahlberg E."/>
            <person name="Terauchi A.M."/>
            <person name="Yang P."/>
            <person name="Ball S."/>
            <person name="Bowler C."/>
            <person name="Dieckmann C.L."/>
            <person name="Gladyshev V.N."/>
            <person name="Green P."/>
            <person name="Jorgensen R."/>
            <person name="Mayfield S."/>
            <person name="Mueller-Roeber B."/>
            <person name="Rajamani S."/>
            <person name="Sayre R.T."/>
            <person name="Brokstein P."/>
            <person name="Dubchak I."/>
            <person name="Goodstein D."/>
            <person name="Hornick L."/>
            <person name="Huang Y.W."/>
            <person name="Jhaveri J."/>
            <person name="Luo Y."/>
            <person name="Martinez D."/>
            <person name="Ngau W.C."/>
            <person name="Otillar B."/>
            <person name="Poliakov A."/>
            <person name="Porter A."/>
            <person name="Szajkowski L."/>
            <person name="Werner G."/>
            <person name="Zhou K."/>
            <person name="Grigoriev I.V."/>
            <person name="Rokhsar D.S."/>
            <person name="Grossman A.R."/>
        </authorList>
    </citation>
    <scope>NUCLEOTIDE SEQUENCE [LARGE SCALE GENOMIC DNA]</scope>
    <source>
        <strain evidence="3">CC-503</strain>
    </source>
</reference>
<dbReference type="Proteomes" id="UP000006906">
    <property type="component" value="Chromosome 7"/>
</dbReference>
<dbReference type="AlphaFoldDB" id="A0A2K3DL36"/>
<dbReference type="ExpressionAtlas" id="A0A2K3DL36">
    <property type="expression patterns" value="baseline"/>
</dbReference>
<evidence type="ECO:0000256" key="1">
    <source>
        <dbReference type="SAM" id="MobiDB-lite"/>
    </source>
</evidence>
<dbReference type="PaxDb" id="3055-EDP04049"/>
<dbReference type="PANTHER" id="PTHR48204">
    <property type="entry name" value="OS07G0265100 PROTEIN"/>
    <property type="match status" value="1"/>
</dbReference>
<protein>
    <submittedName>
        <fullName evidence="2">Uncharacterized protein</fullName>
    </submittedName>
</protein>
<dbReference type="EMBL" id="CM008968">
    <property type="protein sequence ID" value="PNW81246.1"/>
    <property type="molecule type" value="Genomic_DNA"/>
</dbReference>
<dbReference type="PANTHER" id="PTHR48204:SF1">
    <property type="entry name" value="OS07G0265100 PROTEIN"/>
    <property type="match status" value="1"/>
</dbReference>